<keyword evidence="9" id="KW-0862">Zinc</keyword>
<organism evidence="15 16">
    <name type="scientific">Duganella phyllosphaerae</name>
    <dbReference type="NCBI Taxonomy" id="762836"/>
    <lineage>
        <taxon>Bacteria</taxon>
        <taxon>Pseudomonadati</taxon>
        <taxon>Pseudomonadota</taxon>
        <taxon>Betaproteobacteria</taxon>
        <taxon>Burkholderiales</taxon>
        <taxon>Oxalobacteraceae</taxon>
        <taxon>Telluria group</taxon>
        <taxon>Duganella</taxon>
    </lineage>
</organism>
<feature type="domain" description="Peptidase M50" evidence="14">
    <location>
        <begin position="14"/>
        <end position="119"/>
    </location>
</feature>
<evidence type="ECO:0000256" key="3">
    <source>
        <dbReference type="ARBA" id="ARBA00007931"/>
    </source>
</evidence>
<evidence type="ECO:0000256" key="9">
    <source>
        <dbReference type="ARBA" id="ARBA00022833"/>
    </source>
</evidence>
<feature type="transmembrane region" description="Helical" evidence="13">
    <location>
        <begin position="180"/>
        <end position="208"/>
    </location>
</feature>
<evidence type="ECO:0000313" key="16">
    <source>
        <dbReference type="Proteomes" id="UP000175989"/>
    </source>
</evidence>
<keyword evidence="5" id="KW-0645">Protease</keyword>
<dbReference type="InterPro" id="IPR008915">
    <property type="entry name" value="Peptidase_M50"/>
</dbReference>
<reference evidence="16" key="1">
    <citation type="journal article" date="2016" name="Front. Microbiol.">
        <title>Molecular Keys to the Janthinobacterium and Duganella spp. Interaction with the Plant Pathogen Fusarium graminearum.</title>
        <authorList>
            <person name="Haack F.S."/>
            <person name="Poehlein A."/>
            <person name="Kroger C."/>
            <person name="Voigt C.A."/>
            <person name="Piepenbring M."/>
            <person name="Bode H.B."/>
            <person name="Daniel R."/>
            <person name="Schafer W."/>
            <person name="Streit W.R."/>
        </authorList>
    </citation>
    <scope>NUCLEOTIDE SEQUENCE [LARGE SCALE GENOMIC DNA]</scope>
    <source>
        <strain evidence="16">T54</strain>
    </source>
</reference>
<evidence type="ECO:0000256" key="4">
    <source>
        <dbReference type="ARBA" id="ARBA00022475"/>
    </source>
</evidence>
<dbReference type="GO" id="GO:0008237">
    <property type="term" value="F:metallopeptidase activity"/>
    <property type="evidence" value="ECO:0007669"/>
    <property type="project" value="UniProtKB-KW"/>
</dbReference>
<dbReference type="AlphaFoldDB" id="A0A1E7WKW0"/>
<keyword evidence="6 13" id="KW-0812">Transmembrane</keyword>
<evidence type="ECO:0000313" key="15">
    <source>
        <dbReference type="EMBL" id="OEZ99647.1"/>
    </source>
</evidence>
<protein>
    <submittedName>
        <fullName evidence="15">Peptidase family M50</fullName>
    </submittedName>
</protein>
<comment type="caution">
    <text evidence="15">The sequence shown here is derived from an EMBL/GenBank/DDBJ whole genome shotgun (WGS) entry which is preliminary data.</text>
</comment>
<evidence type="ECO:0000256" key="11">
    <source>
        <dbReference type="ARBA" id="ARBA00023049"/>
    </source>
</evidence>
<feature type="domain" description="Peptidase M50" evidence="14">
    <location>
        <begin position="133"/>
        <end position="192"/>
    </location>
</feature>
<dbReference type="RefSeq" id="WP_070248824.1">
    <property type="nucleotide sequence ID" value="NZ_LROM01000087.1"/>
</dbReference>
<sequence length="224" mass="24559">MDIDSIIQTATVYAIPVLFAISLHEAAHGYVARYFGDSTAADMGRLSLNPARHIHPFGTILLPLGLAFLGLPPLGYARPVPVDYERLRNPKKQMAFVAAAGPGANFVMGFGWTVLWVVLMLGFGQGREDFFVKMAEAGVLVNAAMCVFNLIPLPPLDGGRIVTGILPMPYAYHYAKIERYGVVVFIALIVMLQFGLLTGVLMECILFIQQMFKVMVMPLVAILR</sequence>
<keyword evidence="8" id="KW-0378">Hydrolase</keyword>
<comment type="cofactor">
    <cofactor evidence="1">
        <name>Zn(2+)</name>
        <dbReference type="ChEBI" id="CHEBI:29105"/>
    </cofactor>
</comment>
<evidence type="ECO:0000256" key="2">
    <source>
        <dbReference type="ARBA" id="ARBA00004651"/>
    </source>
</evidence>
<keyword evidence="12 13" id="KW-0472">Membrane</keyword>
<evidence type="ECO:0000256" key="6">
    <source>
        <dbReference type="ARBA" id="ARBA00022692"/>
    </source>
</evidence>
<dbReference type="GO" id="GO:0005886">
    <property type="term" value="C:plasma membrane"/>
    <property type="evidence" value="ECO:0007669"/>
    <property type="project" value="UniProtKB-SubCell"/>
</dbReference>
<feature type="transmembrane region" description="Helical" evidence="13">
    <location>
        <begin position="130"/>
        <end position="151"/>
    </location>
</feature>
<feature type="transmembrane region" description="Helical" evidence="13">
    <location>
        <begin position="94"/>
        <end position="118"/>
    </location>
</feature>
<evidence type="ECO:0000256" key="5">
    <source>
        <dbReference type="ARBA" id="ARBA00022670"/>
    </source>
</evidence>
<evidence type="ECO:0000256" key="13">
    <source>
        <dbReference type="SAM" id="Phobius"/>
    </source>
</evidence>
<evidence type="ECO:0000256" key="10">
    <source>
        <dbReference type="ARBA" id="ARBA00022989"/>
    </source>
</evidence>
<keyword evidence="10 13" id="KW-1133">Transmembrane helix</keyword>
<keyword evidence="7" id="KW-0479">Metal-binding</keyword>
<dbReference type="OrthoDB" id="9800627at2"/>
<comment type="subcellular location">
    <subcellularLocation>
        <location evidence="2">Cell membrane</location>
        <topology evidence="2">Multi-pass membrane protein</topology>
    </subcellularLocation>
</comment>
<dbReference type="GO" id="GO:0046872">
    <property type="term" value="F:metal ion binding"/>
    <property type="evidence" value="ECO:0007669"/>
    <property type="project" value="UniProtKB-KW"/>
</dbReference>
<evidence type="ECO:0000256" key="1">
    <source>
        <dbReference type="ARBA" id="ARBA00001947"/>
    </source>
</evidence>
<dbReference type="PATRIC" id="fig|762836.4.peg.2771"/>
<keyword evidence="11" id="KW-0482">Metalloprotease</keyword>
<keyword evidence="4" id="KW-1003">Cell membrane</keyword>
<evidence type="ECO:0000259" key="14">
    <source>
        <dbReference type="Pfam" id="PF02163"/>
    </source>
</evidence>
<proteinExistence type="inferred from homology"/>
<dbReference type="GO" id="GO:0006508">
    <property type="term" value="P:proteolysis"/>
    <property type="evidence" value="ECO:0007669"/>
    <property type="project" value="UniProtKB-KW"/>
</dbReference>
<dbReference type="PANTHER" id="PTHR35864">
    <property type="entry name" value="ZINC METALLOPROTEASE MJ0611-RELATED"/>
    <property type="match status" value="1"/>
</dbReference>
<evidence type="ECO:0000256" key="7">
    <source>
        <dbReference type="ARBA" id="ARBA00022723"/>
    </source>
</evidence>
<comment type="similarity">
    <text evidence="3">Belongs to the peptidase M50B family.</text>
</comment>
<keyword evidence="16" id="KW-1185">Reference proteome</keyword>
<dbReference type="CDD" id="cd06158">
    <property type="entry name" value="S2P-M50_like_1"/>
    <property type="match status" value="1"/>
</dbReference>
<evidence type="ECO:0000256" key="8">
    <source>
        <dbReference type="ARBA" id="ARBA00022801"/>
    </source>
</evidence>
<gene>
    <name evidence="15" type="ORF">DUPY_26910</name>
</gene>
<dbReference type="InterPro" id="IPR044537">
    <property type="entry name" value="Rip2-like"/>
</dbReference>
<accession>A0A1E7WKW0</accession>
<dbReference type="Pfam" id="PF02163">
    <property type="entry name" value="Peptidase_M50"/>
    <property type="match status" value="2"/>
</dbReference>
<feature type="transmembrane region" description="Helical" evidence="13">
    <location>
        <begin position="54"/>
        <end position="74"/>
    </location>
</feature>
<dbReference type="InterPro" id="IPR052348">
    <property type="entry name" value="Metallopeptidase_M50B"/>
</dbReference>
<evidence type="ECO:0000256" key="12">
    <source>
        <dbReference type="ARBA" id="ARBA00023136"/>
    </source>
</evidence>
<dbReference type="Proteomes" id="UP000175989">
    <property type="component" value="Unassembled WGS sequence"/>
</dbReference>
<dbReference type="EMBL" id="LROM01000087">
    <property type="protein sequence ID" value="OEZ99647.1"/>
    <property type="molecule type" value="Genomic_DNA"/>
</dbReference>
<dbReference type="PANTHER" id="PTHR35864:SF1">
    <property type="entry name" value="ZINC METALLOPROTEASE YWHC-RELATED"/>
    <property type="match status" value="1"/>
</dbReference>
<name>A0A1E7WKW0_9BURK</name>